<dbReference type="PROSITE" id="PS50885">
    <property type="entry name" value="HAMP"/>
    <property type="match status" value="1"/>
</dbReference>
<dbReference type="InterPro" id="IPR050980">
    <property type="entry name" value="2C_sensor_his_kinase"/>
</dbReference>
<dbReference type="PRINTS" id="PR00344">
    <property type="entry name" value="BCTRLSENSOR"/>
</dbReference>
<dbReference type="SUPFAM" id="SSF47384">
    <property type="entry name" value="Homodimeric domain of signal transducing histidine kinase"/>
    <property type="match status" value="1"/>
</dbReference>
<evidence type="ECO:0000256" key="4">
    <source>
        <dbReference type="ARBA" id="ARBA00022475"/>
    </source>
</evidence>
<evidence type="ECO:0000256" key="10">
    <source>
        <dbReference type="SAM" id="Phobius"/>
    </source>
</evidence>
<evidence type="ECO:0000256" key="5">
    <source>
        <dbReference type="ARBA" id="ARBA00022553"/>
    </source>
</evidence>
<dbReference type="Proteomes" id="UP000601597">
    <property type="component" value="Unassembled WGS sequence"/>
</dbReference>
<dbReference type="Gene3D" id="3.30.565.10">
    <property type="entry name" value="Histidine kinase-like ATPase, C-terminal domain"/>
    <property type="match status" value="1"/>
</dbReference>
<dbReference type="InterPro" id="IPR003661">
    <property type="entry name" value="HisK_dim/P_dom"/>
</dbReference>
<feature type="transmembrane region" description="Helical" evidence="10">
    <location>
        <begin position="141"/>
        <end position="163"/>
    </location>
</feature>
<accession>A0ABQ3B6B3</accession>
<keyword evidence="10" id="KW-0472">Membrane</keyword>
<feature type="domain" description="Histidine kinase" evidence="11">
    <location>
        <begin position="227"/>
        <end position="441"/>
    </location>
</feature>
<evidence type="ECO:0000256" key="9">
    <source>
        <dbReference type="ARBA" id="ARBA00022840"/>
    </source>
</evidence>
<dbReference type="PANTHER" id="PTHR44936:SF10">
    <property type="entry name" value="SENSOR PROTEIN RSTB"/>
    <property type="match status" value="1"/>
</dbReference>
<sequence length="457" mass="51524">MNINGKRPFMFPLFWRIFLLIWLALASAVVLSNLVTRELLDREREAIEDLESLRDVAIEAVRLEQGEDRGAFWRYLRSKGEELDLHLMLVDVDEAQSELPDSVRERMRAWYHRKPAVIEVSENQRLVAWPRSSREGRISPGVARALELSLGVILLTFACWWIARLVSRPLRHMESTAQAIAGGDLSLRVNDRIARRRDEIGLTARAFNAMTERLCELLDRQKQLMRDISHDLRTPLARQRVAIELAADSGIETELLASIQRQNERLEEMTGQILTLYRVSSGGGDGLEREPVQIVHAINDVLRDAADYAEHRRVDCHFEADPDCQQVTVLASGELLRRGLDNIIQNALDYTPPGKAVTVRLTREGDQLYCTITDQGPGAPDDMLPHLFEPFYRADRARSGKGWGLGLAIASDIIASHDGRIEARNVAGGGLQIRLWLPVFTGPDDPGLGESYSRSRS</sequence>
<keyword evidence="10" id="KW-0812">Transmembrane</keyword>
<keyword evidence="8" id="KW-0418">Kinase</keyword>
<dbReference type="Pfam" id="PF00672">
    <property type="entry name" value="HAMP"/>
    <property type="match status" value="1"/>
</dbReference>
<dbReference type="InterPro" id="IPR003594">
    <property type="entry name" value="HATPase_dom"/>
</dbReference>
<keyword evidence="9" id="KW-0067">ATP-binding</keyword>
<evidence type="ECO:0000256" key="8">
    <source>
        <dbReference type="ARBA" id="ARBA00022777"/>
    </source>
</evidence>
<evidence type="ECO:0000256" key="3">
    <source>
        <dbReference type="ARBA" id="ARBA00012438"/>
    </source>
</evidence>
<dbReference type="SUPFAM" id="SSF158472">
    <property type="entry name" value="HAMP domain-like"/>
    <property type="match status" value="1"/>
</dbReference>
<evidence type="ECO:0000259" key="12">
    <source>
        <dbReference type="PROSITE" id="PS50885"/>
    </source>
</evidence>
<keyword evidence="10" id="KW-1133">Transmembrane helix</keyword>
<evidence type="ECO:0000313" key="13">
    <source>
        <dbReference type="EMBL" id="GGY81288.1"/>
    </source>
</evidence>
<feature type="transmembrane region" description="Helical" evidence="10">
    <location>
        <begin position="13"/>
        <end position="35"/>
    </location>
</feature>
<dbReference type="SMART" id="SM00387">
    <property type="entry name" value="HATPase_c"/>
    <property type="match status" value="1"/>
</dbReference>
<comment type="catalytic activity">
    <reaction evidence="1">
        <text>ATP + protein L-histidine = ADP + protein N-phospho-L-histidine.</text>
        <dbReference type="EC" id="2.7.13.3"/>
    </reaction>
</comment>
<keyword evidence="14" id="KW-1185">Reference proteome</keyword>
<dbReference type="InterPro" id="IPR036890">
    <property type="entry name" value="HATPase_C_sf"/>
</dbReference>
<comment type="subcellular location">
    <subcellularLocation>
        <location evidence="2">Cell membrane</location>
        <topology evidence="2">Multi-pass membrane protein</topology>
    </subcellularLocation>
</comment>
<dbReference type="InterPro" id="IPR036097">
    <property type="entry name" value="HisK_dim/P_sf"/>
</dbReference>
<reference evidence="14" key="1">
    <citation type="journal article" date="2019" name="Int. J. Syst. Evol. Microbiol.">
        <title>The Global Catalogue of Microorganisms (GCM) 10K type strain sequencing project: providing services to taxonomists for standard genome sequencing and annotation.</title>
        <authorList>
            <consortium name="The Broad Institute Genomics Platform"/>
            <consortium name="The Broad Institute Genome Sequencing Center for Infectious Disease"/>
            <person name="Wu L."/>
            <person name="Ma J."/>
        </authorList>
    </citation>
    <scope>NUCLEOTIDE SEQUENCE [LARGE SCALE GENOMIC DNA]</scope>
    <source>
        <strain evidence="14">KCTC 22280</strain>
    </source>
</reference>
<dbReference type="InterPro" id="IPR003660">
    <property type="entry name" value="HAMP_dom"/>
</dbReference>
<dbReference type="EMBL" id="BMXV01000007">
    <property type="protein sequence ID" value="GGY81288.1"/>
    <property type="molecule type" value="Genomic_DNA"/>
</dbReference>
<dbReference type="SUPFAM" id="SSF55874">
    <property type="entry name" value="ATPase domain of HSP90 chaperone/DNA topoisomerase II/histidine kinase"/>
    <property type="match status" value="1"/>
</dbReference>
<comment type="caution">
    <text evidence="13">The sequence shown here is derived from an EMBL/GenBank/DDBJ whole genome shotgun (WGS) entry which is preliminary data.</text>
</comment>
<dbReference type="CDD" id="cd06225">
    <property type="entry name" value="HAMP"/>
    <property type="match status" value="1"/>
</dbReference>
<dbReference type="SMART" id="SM00388">
    <property type="entry name" value="HisKA"/>
    <property type="match status" value="1"/>
</dbReference>
<organism evidence="13 14">
    <name type="scientific">Marinobacter zhanjiangensis</name>
    <dbReference type="NCBI Taxonomy" id="578215"/>
    <lineage>
        <taxon>Bacteria</taxon>
        <taxon>Pseudomonadati</taxon>
        <taxon>Pseudomonadota</taxon>
        <taxon>Gammaproteobacteria</taxon>
        <taxon>Pseudomonadales</taxon>
        <taxon>Marinobacteraceae</taxon>
        <taxon>Marinobacter</taxon>
    </lineage>
</organism>
<dbReference type="Pfam" id="PF02518">
    <property type="entry name" value="HATPase_c"/>
    <property type="match status" value="1"/>
</dbReference>
<keyword evidence="4" id="KW-1003">Cell membrane</keyword>
<name>A0ABQ3B6B3_9GAMM</name>
<dbReference type="Pfam" id="PF00512">
    <property type="entry name" value="HisKA"/>
    <property type="match status" value="1"/>
</dbReference>
<evidence type="ECO:0000256" key="6">
    <source>
        <dbReference type="ARBA" id="ARBA00022679"/>
    </source>
</evidence>
<dbReference type="EC" id="2.7.13.3" evidence="3"/>
<keyword evidence="5" id="KW-0597">Phosphoprotein</keyword>
<evidence type="ECO:0000256" key="2">
    <source>
        <dbReference type="ARBA" id="ARBA00004651"/>
    </source>
</evidence>
<dbReference type="CDD" id="cd00075">
    <property type="entry name" value="HATPase"/>
    <property type="match status" value="1"/>
</dbReference>
<feature type="domain" description="HAMP" evidence="12">
    <location>
        <begin position="164"/>
        <end position="219"/>
    </location>
</feature>
<proteinExistence type="predicted"/>
<dbReference type="Gene3D" id="1.10.8.500">
    <property type="entry name" value="HAMP domain in histidine kinase"/>
    <property type="match status" value="1"/>
</dbReference>
<dbReference type="InterPro" id="IPR005467">
    <property type="entry name" value="His_kinase_dom"/>
</dbReference>
<dbReference type="InterPro" id="IPR004358">
    <property type="entry name" value="Sig_transdc_His_kin-like_C"/>
</dbReference>
<keyword evidence="7" id="KW-0547">Nucleotide-binding</keyword>
<evidence type="ECO:0000259" key="11">
    <source>
        <dbReference type="PROSITE" id="PS50109"/>
    </source>
</evidence>
<dbReference type="RefSeq" id="WP_227712538.1">
    <property type="nucleotide sequence ID" value="NZ_BMXV01000007.1"/>
</dbReference>
<evidence type="ECO:0000256" key="1">
    <source>
        <dbReference type="ARBA" id="ARBA00000085"/>
    </source>
</evidence>
<evidence type="ECO:0000313" key="14">
    <source>
        <dbReference type="Proteomes" id="UP000601597"/>
    </source>
</evidence>
<dbReference type="PANTHER" id="PTHR44936">
    <property type="entry name" value="SENSOR PROTEIN CREC"/>
    <property type="match status" value="1"/>
</dbReference>
<dbReference type="Gene3D" id="1.10.287.130">
    <property type="match status" value="1"/>
</dbReference>
<keyword evidence="6" id="KW-0808">Transferase</keyword>
<gene>
    <name evidence="13" type="ORF">GCM10007071_30840</name>
</gene>
<evidence type="ECO:0000256" key="7">
    <source>
        <dbReference type="ARBA" id="ARBA00022741"/>
    </source>
</evidence>
<dbReference type="CDD" id="cd00082">
    <property type="entry name" value="HisKA"/>
    <property type="match status" value="1"/>
</dbReference>
<dbReference type="PROSITE" id="PS50109">
    <property type="entry name" value="HIS_KIN"/>
    <property type="match status" value="1"/>
</dbReference>
<dbReference type="SMART" id="SM00304">
    <property type="entry name" value="HAMP"/>
    <property type="match status" value="1"/>
</dbReference>
<protein>
    <recommendedName>
        <fullName evidence="3">histidine kinase</fullName>
        <ecNumber evidence="3">2.7.13.3</ecNumber>
    </recommendedName>
</protein>